<keyword evidence="3" id="KW-1185">Reference proteome</keyword>
<evidence type="ECO:0000256" key="1">
    <source>
        <dbReference type="SAM" id="MobiDB-lite"/>
    </source>
</evidence>
<evidence type="ECO:0000313" key="2">
    <source>
        <dbReference type="EMBL" id="MEJ5977010.1"/>
    </source>
</evidence>
<dbReference type="EMBL" id="JBBHJZ010000002">
    <property type="protein sequence ID" value="MEJ5977010.1"/>
    <property type="molecule type" value="Genomic_DNA"/>
</dbReference>
<accession>A0ABU8RV98</accession>
<reference evidence="2 3" key="1">
    <citation type="submission" date="2024-03" db="EMBL/GenBank/DDBJ databases">
        <authorList>
            <person name="Jo J.-H."/>
        </authorList>
    </citation>
    <scope>NUCLEOTIDE SEQUENCE [LARGE SCALE GENOMIC DNA]</scope>
    <source>
        <strain evidence="2 3">PS1R-30</strain>
    </source>
</reference>
<sequence>MNVDFDMENRLAAAAAGMTGNHAAQPLDWQGLRARMAAAYAVRPVLEPVKPQEPVTDGGSFDRGSARALAVYGRGQGVGLGAVNPTALANGNSGCDTDADVAGSQTAGD</sequence>
<name>A0ABU8RV98_9SPHN</name>
<protein>
    <submittedName>
        <fullName evidence="2">Uncharacterized protein</fullName>
    </submittedName>
</protein>
<gene>
    <name evidence="2" type="ORF">WG901_10225</name>
</gene>
<dbReference type="RefSeq" id="WP_339586964.1">
    <property type="nucleotide sequence ID" value="NZ_JBBHJZ010000002.1"/>
</dbReference>
<feature type="region of interest" description="Disordered" evidence="1">
    <location>
        <begin position="83"/>
        <end position="109"/>
    </location>
</feature>
<comment type="caution">
    <text evidence="2">The sequence shown here is derived from an EMBL/GenBank/DDBJ whole genome shotgun (WGS) entry which is preliminary data.</text>
</comment>
<evidence type="ECO:0000313" key="3">
    <source>
        <dbReference type="Proteomes" id="UP001361239"/>
    </source>
</evidence>
<dbReference type="Proteomes" id="UP001361239">
    <property type="component" value="Unassembled WGS sequence"/>
</dbReference>
<organism evidence="2 3">
    <name type="scientific">Novosphingobium anseongense</name>
    <dbReference type="NCBI Taxonomy" id="3133436"/>
    <lineage>
        <taxon>Bacteria</taxon>
        <taxon>Pseudomonadati</taxon>
        <taxon>Pseudomonadota</taxon>
        <taxon>Alphaproteobacteria</taxon>
        <taxon>Sphingomonadales</taxon>
        <taxon>Sphingomonadaceae</taxon>
        <taxon>Novosphingobium</taxon>
    </lineage>
</organism>
<proteinExistence type="predicted"/>